<dbReference type="SUPFAM" id="SSF51621">
    <property type="entry name" value="Phosphoenolpyruvate/pyruvate domain"/>
    <property type="match status" value="1"/>
</dbReference>
<evidence type="ECO:0000313" key="4">
    <source>
        <dbReference type="Proteomes" id="UP000249829"/>
    </source>
</evidence>
<evidence type="ECO:0000256" key="2">
    <source>
        <dbReference type="SAM" id="MobiDB-lite"/>
    </source>
</evidence>
<dbReference type="AlphaFoldDB" id="A0A2V5H724"/>
<feature type="region of interest" description="Disordered" evidence="2">
    <location>
        <begin position="291"/>
        <end position="326"/>
    </location>
</feature>
<sequence>MAPKTSTNAARLRQLLARPGPVLLVGAHDALSARIAEHAGFDAIWASGFGISATHALPDANILTMSETLEAAQRMAEAVTCPVVADCDNGFGNAINVMRTVTQCERAGLAGVCIEDNIFPKRCSFYEGVQRELTAPHEHALKIQAAVDARTDPDFVVIARTEAFIAGRTKNEALERARAYADAGADAVLVHSKSDSFEELREFAAAWDRSSSCVLVAVPTTYEGTSADELFAAGFKVVIFANQALRAAVRAMQDAMVVLQREARPAAVRDSIASLSEIYGLVGVKELKESEERFLPRPDPSPVANRDENNHHGEPVGDGIQVTSKL</sequence>
<dbReference type="Pfam" id="PF13714">
    <property type="entry name" value="PEP_mutase"/>
    <property type="match status" value="1"/>
</dbReference>
<name>A0A2V5H724_ASPV1</name>
<keyword evidence="3" id="KW-0670">Pyruvate</keyword>
<proteinExistence type="inferred from homology"/>
<accession>A0A2V5H724</accession>
<keyword evidence="4" id="KW-1185">Reference proteome</keyword>
<dbReference type="PANTHER" id="PTHR42905:SF7">
    <property type="entry name" value="PHOSPHOENOLPYRUVATE PHOSPHOMUTASE"/>
    <property type="match status" value="1"/>
</dbReference>
<dbReference type="InterPro" id="IPR039556">
    <property type="entry name" value="ICL/PEPM"/>
</dbReference>
<dbReference type="Proteomes" id="UP000249829">
    <property type="component" value="Unassembled WGS sequence"/>
</dbReference>
<evidence type="ECO:0000256" key="1">
    <source>
        <dbReference type="ARBA" id="ARBA00038455"/>
    </source>
</evidence>
<dbReference type="EMBL" id="KZ825156">
    <property type="protein sequence ID" value="PYI17474.1"/>
    <property type="molecule type" value="Genomic_DNA"/>
</dbReference>
<dbReference type="InterPro" id="IPR040442">
    <property type="entry name" value="Pyrv_kinase-like_dom_sf"/>
</dbReference>
<reference evidence="3 4" key="1">
    <citation type="submission" date="2018-02" db="EMBL/GenBank/DDBJ databases">
        <title>The genomes of Aspergillus section Nigri reveals drivers in fungal speciation.</title>
        <authorList>
            <consortium name="DOE Joint Genome Institute"/>
            <person name="Vesth T.C."/>
            <person name="Nybo J."/>
            <person name="Theobald S."/>
            <person name="Brandl J."/>
            <person name="Frisvad J.C."/>
            <person name="Nielsen K.F."/>
            <person name="Lyhne E.K."/>
            <person name="Kogle M.E."/>
            <person name="Kuo A."/>
            <person name="Riley R."/>
            <person name="Clum A."/>
            <person name="Nolan M."/>
            <person name="Lipzen A."/>
            <person name="Salamov A."/>
            <person name="Henrissat B."/>
            <person name="Wiebenga A."/>
            <person name="De vries R.P."/>
            <person name="Grigoriev I.V."/>
            <person name="Mortensen U.H."/>
            <person name="Andersen M.R."/>
            <person name="Baker S.E."/>
        </authorList>
    </citation>
    <scope>NUCLEOTIDE SEQUENCE [LARGE SCALE GENOMIC DNA]</scope>
    <source>
        <strain evidence="3 4">CBS 115571</strain>
    </source>
</reference>
<feature type="compositionally biased region" description="Basic and acidic residues" evidence="2">
    <location>
        <begin position="305"/>
        <end position="315"/>
    </location>
</feature>
<comment type="similarity">
    <text evidence="1">Belongs to the isocitrate lyase/PEP mutase superfamily. PEP mutase family.</text>
</comment>
<evidence type="ECO:0000313" key="3">
    <source>
        <dbReference type="EMBL" id="PYI17474.1"/>
    </source>
</evidence>
<dbReference type="Gene3D" id="3.20.20.60">
    <property type="entry name" value="Phosphoenolpyruvate-binding domains"/>
    <property type="match status" value="1"/>
</dbReference>
<dbReference type="InterPro" id="IPR015813">
    <property type="entry name" value="Pyrv/PenolPyrv_kinase-like_dom"/>
</dbReference>
<dbReference type="CDD" id="cd00377">
    <property type="entry name" value="ICL_PEPM"/>
    <property type="match status" value="1"/>
</dbReference>
<protein>
    <submittedName>
        <fullName evidence="3">Putative phosphoenolpyruvate phosphomutase</fullName>
    </submittedName>
</protein>
<dbReference type="PANTHER" id="PTHR42905">
    <property type="entry name" value="PHOSPHOENOLPYRUVATE CARBOXYLASE"/>
    <property type="match status" value="1"/>
</dbReference>
<dbReference type="GO" id="GO:0003824">
    <property type="term" value="F:catalytic activity"/>
    <property type="evidence" value="ECO:0007669"/>
    <property type="project" value="InterPro"/>
</dbReference>
<dbReference type="OMA" id="IIHGDDW"/>
<dbReference type="STRING" id="1450538.A0A2V5H724"/>
<organism evidence="3 4">
    <name type="scientific">Aspergillus violaceofuscus (strain CBS 115571)</name>
    <dbReference type="NCBI Taxonomy" id="1450538"/>
    <lineage>
        <taxon>Eukaryota</taxon>
        <taxon>Fungi</taxon>
        <taxon>Dikarya</taxon>
        <taxon>Ascomycota</taxon>
        <taxon>Pezizomycotina</taxon>
        <taxon>Eurotiomycetes</taxon>
        <taxon>Eurotiomycetidae</taxon>
        <taxon>Eurotiales</taxon>
        <taxon>Aspergillaceae</taxon>
        <taxon>Aspergillus</taxon>
    </lineage>
</organism>
<gene>
    <name evidence="3" type="ORF">BO99DRAFT_475009</name>
</gene>